<dbReference type="EMBL" id="MTKT01001932">
    <property type="protein sequence ID" value="OWM83398.1"/>
    <property type="molecule type" value="Genomic_DNA"/>
</dbReference>
<evidence type="ECO:0000313" key="2">
    <source>
        <dbReference type="Proteomes" id="UP000197138"/>
    </source>
</evidence>
<proteinExistence type="predicted"/>
<reference evidence="2" key="1">
    <citation type="journal article" date="2017" name="Plant J.">
        <title>The pomegranate (Punica granatum L.) genome and the genomics of punicalagin biosynthesis.</title>
        <authorList>
            <person name="Qin G."/>
            <person name="Xu C."/>
            <person name="Ming R."/>
            <person name="Tang H."/>
            <person name="Guyot R."/>
            <person name="Kramer E.M."/>
            <person name="Hu Y."/>
            <person name="Yi X."/>
            <person name="Qi Y."/>
            <person name="Xu X."/>
            <person name="Gao Z."/>
            <person name="Pan H."/>
            <person name="Jian J."/>
            <person name="Tian Y."/>
            <person name="Yue Z."/>
            <person name="Xu Y."/>
        </authorList>
    </citation>
    <scope>NUCLEOTIDE SEQUENCE [LARGE SCALE GENOMIC DNA]</scope>
    <source>
        <strain evidence="2">cv. Dabenzi</strain>
    </source>
</reference>
<organism evidence="1 2">
    <name type="scientific">Punica granatum</name>
    <name type="common">Pomegranate</name>
    <dbReference type="NCBI Taxonomy" id="22663"/>
    <lineage>
        <taxon>Eukaryota</taxon>
        <taxon>Viridiplantae</taxon>
        <taxon>Streptophyta</taxon>
        <taxon>Embryophyta</taxon>
        <taxon>Tracheophyta</taxon>
        <taxon>Spermatophyta</taxon>
        <taxon>Magnoliopsida</taxon>
        <taxon>eudicotyledons</taxon>
        <taxon>Gunneridae</taxon>
        <taxon>Pentapetalae</taxon>
        <taxon>rosids</taxon>
        <taxon>malvids</taxon>
        <taxon>Myrtales</taxon>
        <taxon>Lythraceae</taxon>
        <taxon>Punica</taxon>
    </lineage>
</organism>
<comment type="caution">
    <text evidence="1">The sequence shown here is derived from an EMBL/GenBank/DDBJ whole genome shotgun (WGS) entry which is preliminary data.</text>
</comment>
<evidence type="ECO:0000313" key="1">
    <source>
        <dbReference type="EMBL" id="OWM83398.1"/>
    </source>
</evidence>
<accession>A0A218XF13</accession>
<protein>
    <submittedName>
        <fullName evidence="1">Uncharacterized protein</fullName>
    </submittedName>
</protein>
<gene>
    <name evidence="1" type="ORF">CDL15_Pgr012879</name>
</gene>
<dbReference type="Proteomes" id="UP000197138">
    <property type="component" value="Unassembled WGS sequence"/>
</dbReference>
<dbReference type="AlphaFoldDB" id="A0A218XF13"/>
<name>A0A218XF13_PUNGR</name>
<sequence>MSCGGSLIWEARRVLKFVGVKFARAVPKEANSVVSFNGTYNNSQESEKLGRLSCKLEGLSNAKKGGRAVVVGSLLEPLLVVEEGGGKQGFELARLGVW</sequence>